<feature type="compositionally biased region" description="Polar residues" evidence="1">
    <location>
        <begin position="328"/>
        <end position="337"/>
    </location>
</feature>
<name>A0A8S0ZR75_ARCPL</name>
<feature type="region of interest" description="Disordered" evidence="1">
    <location>
        <begin position="328"/>
        <end position="354"/>
    </location>
</feature>
<reference evidence="3 4" key="1">
    <citation type="submission" date="2020-04" db="EMBL/GenBank/DDBJ databases">
        <authorList>
            <person name="Wallbank WR R."/>
            <person name="Pardo Diaz C."/>
            <person name="Kozak K."/>
            <person name="Martin S."/>
            <person name="Jiggins C."/>
            <person name="Moest M."/>
            <person name="Warren A I."/>
            <person name="Byers J.R.P. K."/>
            <person name="Montejo-Kovacevich G."/>
            <person name="Yen C E."/>
        </authorList>
    </citation>
    <scope>NUCLEOTIDE SEQUENCE [LARGE SCALE GENOMIC DNA]</scope>
</reference>
<evidence type="ECO:0000256" key="1">
    <source>
        <dbReference type="SAM" id="MobiDB-lite"/>
    </source>
</evidence>
<keyword evidence="2" id="KW-1133">Transmembrane helix</keyword>
<keyword evidence="2" id="KW-0812">Transmembrane</keyword>
<evidence type="ECO:0000313" key="4">
    <source>
        <dbReference type="Proteomes" id="UP000494106"/>
    </source>
</evidence>
<accession>A0A8S0ZR75</accession>
<organism evidence="3 4">
    <name type="scientific">Arctia plantaginis</name>
    <name type="common">Wood tiger moth</name>
    <name type="synonym">Phalaena plantaginis</name>
    <dbReference type="NCBI Taxonomy" id="874455"/>
    <lineage>
        <taxon>Eukaryota</taxon>
        <taxon>Metazoa</taxon>
        <taxon>Ecdysozoa</taxon>
        <taxon>Arthropoda</taxon>
        <taxon>Hexapoda</taxon>
        <taxon>Insecta</taxon>
        <taxon>Pterygota</taxon>
        <taxon>Neoptera</taxon>
        <taxon>Endopterygota</taxon>
        <taxon>Lepidoptera</taxon>
        <taxon>Glossata</taxon>
        <taxon>Ditrysia</taxon>
        <taxon>Noctuoidea</taxon>
        <taxon>Erebidae</taxon>
        <taxon>Arctiinae</taxon>
        <taxon>Arctia</taxon>
    </lineage>
</organism>
<gene>
    <name evidence="3" type="ORF">APLA_LOCUS5570</name>
</gene>
<keyword evidence="2" id="KW-0472">Membrane</keyword>
<dbReference type="OrthoDB" id="7492905at2759"/>
<protein>
    <submittedName>
        <fullName evidence="3">Uncharacterized protein</fullName>
    </submittedName>
</protein>
<keyword evidence="4" id="KW-1185">Reference proteome</keyword>
<sequence>MSSEGSVTSTASRIRQFGLYRTIDARTDEFLRSSRRRQIRQGCACAAISTAITVTVVVSVILVYEYSINSESNVNKKLTVKPNWLGLMNESDTTQSDMKFEKKINFDRTTLKLLPILIKALNKNRYLEKIIEDYSSSSPPYEEGNETENYFQRNVFSNSKNWLKMPSSKGYTIDHKSSPSLYTRRPTVYSDYLSRIRKLRNYKRMLNNFDKVTSERTSYTKPSQTPKTIFAYTSKPLKSVTHRMKPNKTKPVKSTMKKKSNGVKISDVVVEILSNKGKNVSKPVPTFPEIENKKLNKHKGYCKCPRDMGILLNKLIQSIKEMIPTMTNKNQSYSSCPNKEKKERNKKKSVKKSRIHEDITISTTQQAITKSTTLKILIKPMIPVAMREGVYDTITEPVNVKNVTTPQTQIDIIDLPAFKFDHDITTELTTISSLNTSTSESITYATASNLDKKSPTGIGNNHNVYINTIQAHKNILEQIPMYGTYDLKDLNYEISTSDAEDKSISNNINKKSTTTTELIMPLKLNSHSNEGSLSSEHFLDSVAVVSNYKHPIRPLLNDKEYEDYLTTQGTPNDFDDLDVHSFELVKTKNVISSPTKYERNRFRNNMKKVPITSRNYHPVSKSKDTDQINMRKMADLINIPKTMIDQENARRLSLVYEDESFGNTNYITRNDEETGLLKNIIKISKSETLSKISHQPLSKTESTLLQAPEGDQNNENTNEDEFQEEWTKNTEVTESSIKYNKSIFDDEPQTSQNNYESKSHDKINSVKSMLPAIRPVYLEIRRSNDWKTEDHTDYDVILLIYEYTIAVEWTLVQNKEDIITKSEIFKNQPIADRLDRTDFGFDQEYFEKMPLLINALQENNYIDPTLEMTDLLSKKKHIFATVLKTTTKPTLKTSATRRTIPRPFYFKYRYPTPLPFSKTYGSRSWVERYRNEERLKNIRQIIKYLENSIHAKVGDMHAKSTEQHVDFTGLSTESMPETNNEESNKSDLVPASSDIKKRYLNHLADPLFNFKPENPGDVNLLADKFLRFAPVATPDITSKTNEYPMFRQIPLKNRNCHGNKCEEIIEGNNKLFPRSTIINQTETPPLSTTKSFSVMLNLFPIKTKSGNLNQDILTTTQTLDKIYLTTSRPLLQFKRKSNVSIRRIYTPYKRPRYLSDLINKDSKPNKTKETVTPGTQMIFDVKAYNEPQVKNEISEKTSTISIPLMQTNPYTTKAPIEFSTSQIEDYHVGSSGYIPVPNKTDKSLPKITTMLNFFDTTTEYSNTARTQTSSAFKFNIQDAKVPNHYLNLNTKVNKGNINRRNSMGFIDHEELFKQINENLKLNGINLSNPIDTNVENNTLIVKLKNNYTNNIAESTEANTEEITTSVNIYVPHINGHYRSINQNSRNVNEWLNDEPESDRKNRLQNVVSGIRPYVPMYVEIIRNNTKTSNIGDTITTTQETRKVISTGPTGPT</sequence>
<dbReference type="Proteomes" id="UP000494106">
    <property type="component" value="Unassembled WGS sequence"/>
</dbReference>
<feature type="compositionally biased region" description="Polar residues" evidence="1">
    <location>
        <begin position="691"/>
        <end position="716"/>
    </location>
</feature>
<evidence type="ECO:0000256" key="2">
    <source>
        <dbReference type="SAM" id="Phobius"/>
    </source>
</evidence>
<feature type="transmembrane region" description="Helical" evidence="2">
    <location>
        <begin position="42"/>
        <end position="64"/>
    </location>
</feature>
<feature type="compositionally biased region" description="Polar residues" evidence="1">
    <location>
        <begin position="729"/>
        <end position="739"/>
    </location>
</feature>
<feature type="region of interest" description="Disordered" evidence="1">
    <location>
        <begin position="691"/>
        <end position="761"/>
    </location>
</feature>
<comment type="caution">
    <text evidence="3">The sequence shown here is derived from an EMBL/GenBank/DDBJ whole genome shotgun (WGS) entry which is preliminary data.</text>
</comment>
<evidence type="ECO:0000313" key="3">
    <source>
        <dbReference type="EMBL" id="CAB3234314.1"/>
    </source>
</evidence>
<proteinExistence type="predicted"/>
<feature type="compositionally biased region" description="Basic residues" evidence="1">
    <location>
        <begin position="344"/>
        <end position="354"/>
    </location>
</feature>
<dbReference type="EMBL" id="CADEBC010000481">
    <property type="protein sequence ID" value="CAB3234314.1"/>
    <property type="molecule type" value="Genomic_DNA"/>
</dbReference>